<dbReference type="OrthoDB" id="4142102at2"/>
<proteinExistence type="predicted"/>
<dbReference type="EMBL" id="QZVT01000005">
    <property type="protein sequence ID" value="RJT79163.1"/>
    <property type="molecule type" value="Genomic_DNA"/>
</dbReference>
<name>A0A3A5M0T6_9MICC</name>
<dbReference type="AlphaFoldDB" id="A0A3A5M0T6"/>
<sequence>MKAETNALMMSETVKVKRHDDLTGPKLIVLQQLVDNEYLRDNGPWNADAPDGYSLADFHVLGFQGTVLAAHVGF</sequence>
<reference evidence="1 2" key="1">
    <citation type="submission" date="2018-09" db="EMBL/GenBank/DDBJ databases">
        <title>Novel species of Arthrobacter.</title>
        <authorList>
            <person name="Liu Q."/>
            <person name="Xin Y.-H."/>
        </authorList>
    </citation>
    <scope>NUCLEOTIDE SEQUENCE [LARGE SCALE GENOMIC DNA]</scope>
    <source>
        <strain evidence="1 2">Hz2</strain>
    </source>
</reference>
<evidence type="ECO:0000313" key="1">
    <source>
        <dbReference type="EMBL" id="RJT79163.1"/>
    </source>
</evidence>
<keyword evidence="2" id="KW-1185">Reference proteome</keyword>
<accession>A0A3A5M0T6</accession>
<evidence type="ECO:0000313" key="2">
    <source>
        <dbReference type="Proteomes" id="UP000272560"/>
    </source>
</evidence>
<comment type="caution">
    <text evidence="1">The sequence shown here is derived from an EMBL/GenBank/DDBJ whole genome shotgun (WGS) entry which is preliminary data.</text>
</comment>
<dbReference type="RefSeq" id="WP_120149109.1">
    <property type="nucleotide sequence ID" value="NZ_QZVT01000005.1"/>
</dbReference>
<dbReference type="Proteomes" id="UP000272560">
    <property type="component" value="Unassembled WGS sequence"/>
</dbReference>
<organism evidence="1 2">
    <name type="scientific">Arthrobacter cheniae</name>
    <dbReference type="NCBI Taxonomy" id="1258888"/>
    <lineage>
        <taxon>Bacteria</taxon>
        <taxon>Bacillati</taxon>
        <taxon>Actinomycetota</taxon>
        <taxon>Actinomycetes</taxon>
        <taxon>Micrococcales</taxon>
        <taxon>Micrococcaceae</taxon>
        <taxon>Arthrobacter</taxon>
    </lineage>
</organism>
<protein>
    <submittedName>
        <fullName evidence="1">Uncharacterized protein</fullName>
    </submittedName>
</protein>
<gene>
    <name evidence="1" type="ORF">D6T63_11120</name>
</gene>